<evidence type="ECO:0000313" key="5">
    <source>
        <dbReference type="Proteomes" id="UP001159428"/>
    </source>
</evidence>
<dbReference type="Pfam" id="PF02666">
    <property type="entry name" value="PS_Dcarbxylase"/>
    <property type="match status" value="2"/>
</dbReference>
<protein>
    <recommendedName>
        <fullName evidence="3">L-tryptophan decarboxylase PsiD-like domain-containing protein</fullName>
    </recommendedName>
</protein>
<evidence type="ECO:0000259" key="3">
    <source>
        <dbReference type="Pfam" id="PF12588"/>
    </source>
</evidence>
<accession>A0AAU9WQX5</accession>
<organism evidence="4 5">
    <name type="scientific">Pocillopora meandrina</name>
    <dbReference type="NCBI Taxonomy" id="46732"/>
    <lineage>
        <taxon>Eukaryota</taxon>
        <taxon>Metazoa</taxon>
        <taxon>Cnidaria</taxon>
        <taxon>Anthozoa</taxon>
        <taxon>Hexacorallia</taxon>
        <taxon>Scleractinia</taxon>
        <taxon>Astrocoeniina</taxon>
        <taxon>Pocilloporidae</taxon>
        <taxon>Pocillopora</taxon>
    </lineage>
</organism>
<dbReference type="PANTHER" id="PTHR10067">
    <property type="entry name" value="PHOSPHATIDYLSERINE DECARBOXYLASE"/>
    <property type="match status" value="1"/>
</dbReference>
<keyword evidence="1" id="KW-0210">Decarboxylase</keyword>
<feature type="domain" description="L-tryptophan decarboxylase PsiD-like" evidence="3">
    <location>
        <begin position="437"/>
        <end position="569"/>
    </location>
</feature>
<feature type="domain" description="L-tryptophan decarboxylase PsiD-like" evidence="3">
    <location>
        <begin position="889"/>
        <end position="1020"/>
    </location>
</feature>
<dbReference type="GO" id="GO:0004609">
    <property type="term" value="F:phosphatidylserine decarboxylase activity"/>
    <property type="evidence" value="ECO:0007669"/>
    <property type="project" value="InterPro"/>
</dbReference>
<feature type="domain" description="L-tryptophan decarboxylase PsiD-like" evidence="3">
    <location>
        <begin position="1"/>
        <end position="115"/>
    </location>
</feature>
<name>A0AAU9WQX5_9CNID</name>
<keyword evidence="2" id="KW-0456">Lyase</keyword>
<dbReference type="Proteomes" id="UP001159428">
    <property type="component" value="Unassembled WGS sequence"/>
</dbReference>
<dbReference type="InterPro" id="IPR022237">
    <property type="entry name" value="PsiD-like"/>
</dbReference>
<reference evidence="4 5" key="1">
    <citation type="submission" date="2022-05" db="EMBL/GenBank/DDBJ databases">
        <authorList>
            <consortium name="Genoscope - CEA"/>
            <person name="William W."/>
        </authorList>
    </citation>
    <scope>NUCLEOTIDE SEQUENCE [LARGE SCALE GENOMIC DNA]</scope>
</reference>
<gene>
    <name evidence="4" type="ORF">PMEA_00009690</name>
</gene>
<keyword evidence="5" id="KW-1185">Reference proteome</keyword>
<evidence type="ECO:0000256" key="1">
    <source>
        <dbReference type="ARBA" id="ARBA00022793"/>
    </source>
</evidence>
<dbReference type="GO" id="GO:0006646">
    <property type="term" value="P:phosphatidylethanolamine biosynthetic process"/>
    <property type="evidence" value="ECO:0007669"/>
    <property type="project" value="TreeGrafter"/>
</dbReference>
<dbReference type="PANTHER" id="PTHR10067:SF9">
    <property type="entry name" value="PHOSPHATIDYLSERINE DECARBOXYLASE FAMILY PROTEIN (AFU_ORTHOLOGUE AFUA_7G01730)"/>
    <property type="match status" value="1"/>
</dbReference>
<dbReference type="Pfam" id="PF12588">
    <property type="entry name" value="PSDC"/>
    <property type="match status" value="3"/>
</dbReference>
<evidence type="ECO:0000256" key="2">
    <source>
        <dbReference type="ARBA" id="ARBA00023239"/>
    </source>
</evidence>
<dbReference type="AlphaFoldDB" id="A0AAU9WQX5"/>
<dbReference type="EMBL" id="CALNXJ010000019">
    <property type="protein sequence ID" value="CAH3122569.1"/>
    <property type="molecule type" value="Genomic_DNA"/>
</dbReference>
<dbReference type="GO" id="GO:0005739">
    <property type="term" value="C:mitochondrion"/>
    <property type="evidence" value="ECO:0007669"/>
    <property type="project" value="TreeGrafter"/>
</dbReference>
<dbReference type="InterPro" id="IPR003817">
    <property type="entry name" value="PS_Dcarbxylase"/>
</dbReference>
<comment type="caution">
    <text evidence="4">The sequence shown here is derived from an EMBL/GenBank/DDBJ whole genome shotgun (WGS) entry which is preliminary data.</text>
</comment>
<proteinExistence type="predicted"/>
<evidence type="ECO:0000313" key="4">
    <source>
        <dbReference type="EMBL" id="CAH3122569.1"/>
    </source>
</evidence>
<sequence>MFFHQMFWQQYKIRDSSLGTRIPCWQLMIILIDYIMTTAPEYNKTSLVGLPINVILNWPMATTAGFSAFLNDKVNRLFKSILNYWGKFLSSSASCHVLTDDPRHGWFGEDAMQAMPNFVREFKCRPNEKHYGFTSWDDFFTREFRDGIRPVASPDDDSIVANACESAPYQISTAVKKRDFFWAKHQRYSLDFILNMSDLAKQFHGGTVYQAYLSATSYHRWHSPVSGTIYKIELVDGSYYSATHDIQDSPAPPNICMSQGYLAQVAARGIIYIQADNPHIGLMCFVSLGMSEVSSNEITIEEKDKVKKGDQLGMFHYGGSTHLLIFRPGVNIEFDTRGQTPGLHTENIPVKSKIATPRTACNIIMSSKPYRVGQWIPSDQKVTDKRLANSTTEVQTKYGDKLELLMALHPPAVNEETDCGETRLVVAYGTEEDLGLHPPVQDLLKAIISDPEINMFFNQMFCQQNKNPNSSTGTRISSWQHMIILINNIMTTTPKYDKTGLVGFPINVILNWPMATTAGFAAFLNDKVNALFKSILNYWGKFFSSSASCYVLNECPRHGWFGKDAMQEMPNFVQEFKCKPDQKYYGFTSWDDFFTREFRDGIRPVESPDDDSIVANACESAPYQISTAVKKRDFFWIKHQRYSLDFILNMSDLAKFHGGTVYQAFLSATSYHRWHSPVSGTIYKTELVDGSYYSATHDIQDDPASPNMSQAYLAQVASRGIIYIKADNPDIGLMCFVSIGMSEVSSNEITVEEKDKVKKGDQLGMFHYGGSTHLLIFRPGVNIKFDTRGQTPGLDTKNILYIIYEQNKPRTTCNMIMSSKPYRVAQWIPSDHKFPDKWLANLIIEVQTKYKDKLALLMALHPPAEDKETASGETPPIVAHGTEEDLGLHPPVQELLKAIISDPEINMFFYQMFWQQSKIRDSSLGTRIPSWQLMIILIDYIMTTAPEYNESGLVGFPINVILNWPMATTAGFAAFLNDKVNRLFKSILNYWGKFLSSSASCYVLNDDPRHGWFGEDAMQAIPNFVQDFKCKPNENITVLHHGMTSSPESFVMAFVQ</sequence>